<keyword evidence="1" id="KW-0472">Membrane</keyword>
<proteinExistence type="predicted"/>
<dbReference type="RefSeq" id="WP_126417969.1">
    <property type="nucleotide sequence ID" value="NZ_CP043405.1"/>
</dbReference>
<keyword evidence="1" id="KW-1133">Transmembrane helix</keyword>
<gene>
    <name evidence="2" type="ORF">HHO37_10180</name>
</gene>
<keyword evidence="1" id="KW-0812">Transmembrane</keyword>
<evidence type="ECO:0000313" key="3">
    <source>
        <dbReference type="Proteomes" id="UP000532121"/>
    </source>
</evidence>
<protein>
    <submittedName>
        <fullName evidence="2">Uncharacterized protein</fullName>
    </submittedName>
</protein>
<sequence length="37" mass="4569">MVVLTFVMAMLFTYLREKTQTLHWLIFLHLLFYFVMA</sequence>
<evidence type="ECO:0000256" key="1">
    <source>
        <dbReference type="SAM" id="Phobius"/>
    </source>
</evidence>
<feature type="transmembrane region" description="Helical" evidence="1">
    <location>
        <begin position="20"/>
        <end position="36"/>
    </location>
</feature>
<evidence type="ECO:0000313" key="2">
    <source>
        <dbReference type="EMBL" id="NMD49997.1"/>
    </source>
</evidence>
<organism evidence="2 3">
    <name type="scientific">Streptococcus ratti</name>
    <dbReference type="NCBI Taxonomy" id="1341"/>
    <lineage>
        <taxon>Bacteria</taxon>
        <taxon>Bacillati</taxon>
        <taxon>Bacillota</taxon>
        <taxon>Bacilli</taxon>
        <taxon>Lactobacillales</taxon>
        <taxon>Streptococcaceae</taxon>
        <taxon>Streptococcus</taxon>
    </lineage>
</organism>
<dbReference type="Proteomes" id="UP000532121">
    <property type="component" value="Unassembled WGS sequence"/>
</dbReference>
<dbReference type="EMBL" id="JABASA010000034">
    <property type="protein sequence ID" value="NMD49997.1"/>
    <property type="molecule type" value="Genomic_DNA"/>
</dbReference>
<accession>A0A7X9LFG4</accession>
<dbReference type="AlphaFoldDB" id="A0A7X9LFG4"/>
<name>A0A7X9LFG4_STRRT</name>
<reference evidence="2 3" key="1">
    <citation type="submission" date="2020-04" db="EMBL/GenBank/DDBJ databases">
        <title>MicrobeNet Type strains.</title>
        <authorList>
            <person name="Nicholson A.C."/>
        </authorList>
    </citation>
    <scope>NUCLEOTIDE SEQUENCE [LARGE SCALE GENOMIC DNA]</scope>
    <source>
        <strain evidence="2 3">DSM 22768</strain>
    </source>
</reference>
<comment type="caution">
    <text evidence="2">The sequence shown here is derived from an EMBL/GenBank/DDBJ whole genome shotgun (WGS) entry which is preliminary data.</text>
</comment>